<dbReference type="SUPFAM" id="SSF53244">
    <property type="entry name" value="MurD-like peptide ligases, peptide-binding domain"/>
    <property type="match status" value="1"/>
</dbReference>
<dbReference type="GO" id="GO:0005524">
    <property type="term" value="F:ATP binding"/>
    <property type="evidence" value="ECO:0007669"/>
    <property type="project" value="UniProtKB-KW"/>
</dbReference>
<dbReference type="Gene3D" id="3.90.190.20">
    <property type="entry name" value="Mur ligase, C-terminal domain"/>
    <property type="match status" value="1"/>
</dbReference>
<evidence type="ECO:0000256" key="4">
    <source>
        <dbReference type="ARBA" id="ARBA00022598"/>
    </source>
</evidence>
<comment type="catalytic activity">
    <reaction evidence="10">
        <text>(6S)-5,6,7,8-tetrahydrofolyl-(gamma-L-Glu)(n) + L-glutamate + ATP = (6S)-5,6,7,8-tetrahydrofolyl-(gamma-L-Glu)(n+1) + ADP + phosphate + H(+)</text>
        <dbReference type="Rhea" id="RHEA:10580"/>
        <dbReference type="Rhea" id="RHEA-COMP:14738"/>
        <dbReference type="Rhea" id="RHEA-COMP:14740"/>
        <dbReference type="ChEBI" id="CHEBI:15378"/>
        <dbReference type="ChEBI" id="CHEBI:29985"/>
        <dbReference type="ChEBI" id="CHEBI:30616"/>
        <dbReference type="ChEBI" id="CHEBI:43474"/>
        <dbReference type="ChEBI" id="CHEBI:141005"/>
        <dbReference type="ChEBI" id="CHEBI:456216"/>
        <dbReference type="EC" id="6.3.2.17"/>
    </reaction>
</comment>
<dbReference type="InterPro" id="IPR036565">
    <property type="entry name" value="Mur-like_cat_sf"/>
</dbReference>
<dbReference type="PROSITE" id="PS01011">
    <property type="entry name" value="FOLYLPOLYGLU_SYNT_1"/>
    <property type="match status" value="1"/>
</dbReference>
<dbReference type="eggNOG" id="COG0285">
    <property type="taxonomic scope" value="Bacteria"/>
</dbReference>
<evidence type="ECO:0000256" key="5">
    <source>
        <dbReference type="ARBA" id="ARBA00022723"/>
    </source>
</evidence>
<dbReference type="Gene3D" id="3.40.1190.10">
    <property type="entry name" value="Mur-like, catalytic domain"/>
    <property type="match status" value="1"/>
</dbReference>
<evidence type="ECO:0000313" key="17">
    <source>
        <dbReference type="Proteomes" id="UP000246114"/>
    </source>
</evidence>
<dbReference type="FunFam" id="3.40.1190.10:FF:000011">
    <property type="entry name" value="Folylpolyglutamate synthase/dihydrofolate synthase"/>
    <property type="match status" value="1"/>
</dbReference>
<name>A0A1I2J3G3_9CLOT</name>
<dbReference type="GO" id="GO:0004326">
    <property type="term" value="F:tetrahydrofolylpolyglutamate synthase activity"/>
    <property type="evidence" value="ECO:0007669"/>
    <property type="project" value="UniProtKB-EC"/>
</dbReference>
<evidence type="ECO:0000256" key="3">
    <source>
        <dbReference type="ARBA" id="ARBA00013025"/>
    </source>
</evidence>
<dbReference type="InterPro" id="IPR001645">
    <property type="entry name" value="Folylpolyglutamate_synth"/>
</dbReference>
<keyword evidence="4 11" id="KW-0436">Ligase</keyword>
<dbReference type="PIRSF" id="PIRSF001563">
    <property type="entry name" value="Folylpolyglu_synth"/>
    <property type="match status" value="1"/>
</dbReference>
<dbReference type="InterPro" id="IPR004101">
    <property type="entry name" value="Mur_ligase_C"/>
</dbReference>
<evidence type="ECO:0000259" key="12">
    <source>
        <dbReference type="Pfam" id="PF02875"/>
    </source>
</evidence>
<dbReference type="OrthoDB" id="9809356at2"/>
<feature type="domain" description="Mur ligase central" evidence="13">
    <location>
        <begin position="44"/>
        <end position="268"/>
    </location>
</feature>
<dbReference type="InterPro" id="IPR013221">
    <property type="entry name" value="Mur_ligase_cen"/>
</dbReference>
<evidence type="ECO:0000256" key="8">
    <source>
        <dbReference type="ARBA" id="ARBA00022842"/>
    </source>
</evidence>
<dbReference type="InterPro" id="IPR018109">
    <property type="entry name" value="Folylpolyglutamate_synth_CS"/>
</dbReference>
<evidence type="ECO:0000256" key="9">
    <source>
        <dbReference type="ARBA" id="ARBA00030592"/>
    </source>
</evidence>
<dbReference type="RefSeq" id="WP_027638279.1">
    <property type="nucleotide sequence ID" value="NZ_BAAACD010000029.1"/>
</dbReference>
<evidence type="ECO:0000256" key="11">
    <source>
        <dbReference type="PIRNR" id="PIRNR001563"/>
    </source>
</evidence>
<dbReference type="GO" id="GO:0046872">
    <property type="term" value="F:metal ion binding"/>
    <property type="evidence" value="ECO:0007669"/>
    <property type="project" value="UniProtKB-KW"/>
</dbReference>
<sequence length="436" mass="48627">MNYAESMEYINKAGHFGRSYGLKRIERILSHLGNPHENIKAIHIAGTNGKGSTTAMISSILVESGFKVGMYTSPYLENFEERIQINNKNIPKDRLAQVMTKVKASIEKVENEGYEVPNQFEIITCAMFKYFDEEDIDYAVIEVGLGGRLDATNVLTPLISVIASISYDHMSILGNTLNEIAFEKCGIIKQGVPVVTYRQTNEVYNVIKDSAKAKGSKLFTVNKEGKFIDTISTTSVYQRAIFDINGVDEIIELSLLGNYQLLNCSLALKTIEVLENIEKINIPVSHKKAALKNVKWPGRLEVMNLSPLVVIDGAHNIDGITKLSESIKSYFKYERLILIIGILVDKQVENMINVICPMADRIIAVAPHNDRAESSQNLRCKIAGVNKNVSAVESYDEAFSEAMNYSTSKDMISICGSLYMIGDMRGIITRTLKNRK</sequence>
<keyword evidence="6 11" id="KW-0547">Nucleotide-binding</keyword>
<evidence type="ECO:0000256" key="10">
    <source>
        <dbReference type="ARBA" id="ARBA00047493"/>
    </source>
</evidence>
<reference evidence="14 17" key="2">
    <citation type="submission" date="2018-03" db="EMBL/GenBank/DDBJ databases">
        <title>The uncultured portion of the human microbiome is neutrally assembled.</title>
        <authorList>
            <person name="Jeraldo P."/>
            <person name="Boardman L."/>
            <person name="White B.A."/>
            <person name="Nelson H."/>
            <person name="Goldenfeld N."/>
            <person name="Chia N."/>
        </authorList>
    </citation>
    <scope>NUCLEOTIDE SEQUENCE [LARGE SCALE GENOMIC DNA]</scope>
    <source>
        <strain evidence="14">CIM:MAG 903</strain>
    </source>
</reference>
<keyword evidence="16" id="KW-1185">Reference proteome</keyword>
<dbReference type="GeneID" id="90544899"/>
<dbReference type="GO" id="GO:0005737">
    <property type="term" value="C:cytoplasm"/>
    <property type="evidence" value="ECO:0007669"/>
    <property type="project" value="TreeGrafter"/>
</dbReference>
<evidence type="ECO:0000256" key="7">
    <source>
        <dbReference type="ARBA" id="ARBA00022840"/>
    </source>
</evidence>
<dbReference type="GO" id="GO:0008841">
    <property type="term" value="F:dihydrofolate synthase activity"/>
    <property type="evidence" value="ECO:0007669"/>
    <property type="project" value="TreeGrafter"/>
</dbReference>
<dbReference type="EC" id="6.3.2.17" evidence="3"/>
<protein>
    <recommendedName>
        <fullName evidence="3">tetrahydrofolate synthase</fullName>
        <ecNumber evidence="3">6.3.2.17</ecNumber>
    </recommendedName>
    <alternativeName>
        <fullName evidence="9">Tetrahydrofolylpolyglutamate synthase</fullName>
    </alternativeName>
</protein>
<accession>A0A1I2J3G3</accession>
<dbReference type="Pfam" id="PF08245">
    <property type="entry name" value="Mur_ligase_M"/>
    <property type="match status" value="1"/>
</dbReference>
<dbReference type="NCBIfam" id="TIGR01499">
    <property type="entry name" value="folC"/>
    <property type="match status" value="1"/>
</dbReference>
<dbReference type="PANTHER" id="PTHR11136">
    <property type="entry name" value="FOLYLPOLYGLUTAMATE SYNTHASE-RELATED"/>
    <property type="match status" value="1"/>
</dbReference>
<evidence type="ECO:0000313" key="14">
    <source>
        <dbReference type="EMBL" id="PWL52802.1"/>
    </source>
</evidence>
<dbReference type="STRING" id="1529.SAMN04487885_10161"/>
<evidence type="ECO:0000256" key="6">
    <source>
        <dbReference type="ARBA" id="ARBA00022741"/>
    </source>
</evidence>
<reference evidence="15 16" key="1">
    <citation type="submission" date="2016-10" db="EMBL/GenBank/DDBJ databases">
        <authorList>
            <person name="de Groot N.N."/>
        </authorList>
    </citation>
    <scope>NUCLEOTIDE SEQUENCE [LARGE SCALE GENOMIC DNA]</scope>
    <source>
        <strain evidence="15 16">NLAE-zl-G419</strain>
    </source>
</reference>
<dbReference type="Proteomes" id="UP000182135">
    <property type="component" value="Unassembled WGS sequence"/>
</dbReference>
<gene>
    <name evidence="14" type="ORF">DBY38_09900</name>
    <name evidence="15" type="ORF">SAMN04487885_10161</name>
</gene>
<dbReference type="EMBL" id="QAMZ01000045">
    <property type="protein sequence ID" value="PWL52802.1"/>
    <property type="molecule type" value="Genomic_DNA"/>
</dbReference>
<feature type="domain" description="Mur ligase C-terminal" evidence="12">
    <location>
        <begin position="298"/>
        <end position="417"/>
    </location>
</feature>
<comment type="similarity">
    <text evidence="2 11">Belongs to the folylpolyglutamate synthase family.</text>
</comment>
<evidence type="ECO:0000256" key="1">
    <source>
        <dbReference type="ARBA" id="ARBA00001946"/>
    </source>
</evidence>
<dbReference type="SUPFAM" id="SSF53623">
    <property type="entry name" value="MurD-like peptide ligases, catalytic domain"/>
    <property type="match status" value="1"/>
</dbReference>
<keyword evidence="5" id="KW-0479">Metal-binding</keyword>
<dbReference type="AlphaFoldDB" id="A0A1I2J3G3"/>
<dbReference type="Proteomes" id="UP000246114">
    <property type="component" value="Unassembled WGS sequence"/>
</dbReference>
<keyword evidence="7 11" id="KW-0067">ATP-binding</keyword>
<comment type="cofactor">
    <cofactor evidence="1">
        <name>Mg(2+)</name>
        <dbReference type="ChEBI" id="CHEBI:18420"/>
    </cofactor>
</comment>
<dbReference type="PANTHER" id="PTHR11136:SF0">
    <property type="entry name" value="DIHYDROFOLATE SYNTHETASE-RELATED"/>
    <property type="match status" value="1"/>
</dbReference>
<evidence type="ECO:0000259" key="13">
    <source>
        <dbReference type="Pfam" id="PF08245"/>
    </source>
</evidence>
<evidence type="ECO:0000313" key="15">
    <source>
        <dbReference type="EMBL" id="SFF48969.1"/>
    </source>
</evidence>
<dbReference type="EMBL" id="FOOE01000001">
    <property type="protein sequence ID" value="SFF48969.1"/>
    <property type="molecule type" value="Genomic_DNA"/>
</dbReference>
<dbReference type="InterPro" id="IPR036615">
    <property type="entry name" value="Mur_ligase_C_dom_sf"/>
</dbReference>
<keyword evidence="8" id="KW-0460">Magnesium</keyword>
<evidence type="ECO:0000256" key="2">
    <source>
        <dbReference type="ARBA" id="ARBA00008276"/>
    </source>
</evidence>
<dbReference type="Pfam" id="PF02875">
    <property type="entry name" value="Mur_ligase_C"/>
    <property type="match status" value="1"/>
</dbReference>
<evidence type="ECO:0000313" key="16">
    <source>
        <dbReference type="Proteomes" id="UP000182135"/>
    </source>
</evidence>
<proteinExistence type="inferred from homology"/>
<organism evidence="15 16">
    <name type="scientific">Clostridium cadaveris</name>
    <dbReference type="NCBI Taxonomy" id="1529"/>
    <lineage>
        <taxon>Bacteria</taxon>
        <taxon>Bacillati</taxon>
        <taxon>Bacillota</taxon>
        <taxon>Clostridia</taxon>
        <taxon>Eubacteriales</taxon>
        <taxon>Clostridiaceae</taxon>
        <taxon>Clostridium</taxon>
    </lineage>
</organism>
<dbReference type="PROSITE" id="PS01012">
    <property type="entry name" value="FOLYLPOLYGLU_SYNT_2"/>
    <property type="match status" value="1"/>
</dbReference>